<organism evidence="1 2">
    <name type="scientific">Linnemannia gamsii</name>
    <dbReference type="NCBI Taxonomy" id="64522"/>
    <lineage>
        <taxon>Eukaryota</taxon>
        <taxon>Fungi</taxon>
        <taxon>Fungi incertae sedis</taxon>
        <taxon>Mucoromycota</taxon>
        <taxon>Mortierellomycotina</taxon>
        <taxon>Mortierellomycetes</taxon>
        <taxon>Mortierellales</taxon>
        <taxon>Mortierellaceae</taxon>
        <taxon>Linnemannia</taxon>
    </lineage>
</organism>
<dbReference type="EMBL" id="JAAAIM010000238">
    <property type="protein sequence ID" value="KAG0291513.1"/>
    <property type="molecule type" value="Genomic_DNA"/>
</dbReference>
<reference evidence="1 2" key="1">
    <citation type="journal article" date="2020" name="Fungal Divers.">
        <title>Resolving the Mortierellaceae phylogeny through synthesis of multi-gene phylogenetics and phylogenomics.</title>
        <authorList>
            <person name="Vandepol N."/>
            <person name="Liber J."/>
            <person name="Desiro A."/>
            <person name="Na H."/>
            <person name="Kennedy M."/>
            <person name="Barry K."/>
            <person name="Grigoriev I.V."/>
            <person name="Miller A.N."/>
            <person name="O'Donnell K."/>
            <person name="Stajich J.E."/>
            <person name="Bonito G."/>
        </authorList>
    </citation>
    <scope>NUCLEOTIDE SEQUENCE [LARGE SCALE GENOMIC DNA]</scope>
    <source>
        <strain evidence="1 2">AD045</strain>
    </source>
</reference>
<evidence type="ECO:0000313" key="1">
    <source>
        <dbReference type="EMBL" id="KAG0291513.1"/>
    </source>
</evidence>
<comment type="caution">
    <text evidence="1">The sequence shown here is derived from an EMBL/GenBank/DDBJ whole genome shotgun (WGS) entry which is preliminary data.</text>
</comment>
<accession>A0ABQ7K7B8</accession>
<proteinExistence type="predicted"/>
<name>A0ABQ7K7B8_9FUNG</name>
<sequence>MSILHKFVDYLEAQASVLNLEAAGLCDDRIVADARDLYKGQDHQAVMNSVQSQVEDRTVTDGWSQEEPYMRRLPHISEENEGMQMHFLVFWCRHQCVIDVKIK</sequence>
<dbReference type="Proteomes" id="UP001194696">
    <property type="component" value="Unassembled WGS sequence"/>
</dbReference>
<evidence type="ECO:0000313" key="2">
    <source>
        <dbReference type="Proteomes" id="UP001194696"/>
    </source>
</evidence>
<protein>
    <submittedName>
        <fullName evidence="1">Uncharacterized protein</fullName>
    </submittedName>
</protein>
<keyword evidence="2" id="KW-1185">Reference proteome</keyword>
<gene>
    <name evidence="1" type="ORF">BGZ96_005107</name>
</gene>